<name>A0A0P1EF11_9RHOB</name>
<organism evidence="2 3">
    <name type="scientific">Ruegeria atlantica</name>
    <dbReference type="NCBI Taxonomy" id="81569"/>
    <lineage>
        <taxon>Bacteria</taxon>
        <taxon>Pseudomonadati</taxon>
        <taxon>Pseudomonadota</taxon>
        <taxon>Alphaproteobacteria</taxon>
        <taxon>Rhodobacterales</taxon>
        <taxon>Roseobacteraceae</taxon>
        <taxon>Ruegeria</taxon>
    </lineage>
</organism>
<dbReference type="InterPro" id="IPR038695">
    <property type="entry name" value="Saro_0823-like_sf"/>
</dbReference>
<evidence type="ECO:0000313" key="3">
    <source>
        <dbReference type="Proteomes" id="UP000050783"/>
    </source>
</evidence>
<gene>
    <name evidence="2" type="ORF">RUA4292_02746</name>
</gene>
<dbReference type="Pfam" id="PF02643">
    <property type="entry name" value="DUF192"/>
    <property type="match status" value="1"/>
</dbReference>
<proteinExistence type="predicted"/>
<dbReference type="PANTHER" id="PTHR37953">
    <property type="entry name" value="UPF0127 PROTEIN MJ1496"/>
    <property type="match status" value="1"/>
</dbReference>
<protein>
    <recommendedName>
        <fullName evidence="4">ACR</fullName>
    </recommendedName>
</protein>
<dbReference type="RefSeq" id="WP_058278029.1">
    <property type="nucleotide sequence ID" value="NZ_CYPU01000039.1"/>
</dbReference>
<evidence type="ECO:0008006" key="4">
    <source>
        <dbReference type="Google" id="ProtNLM"/>
    </source>
</evidence>
<sequence>MPKFFPGLLAVLLLWSGMTWAACKPDKIDIKNDSAQIRFNIELAISPQDRSRGLMFRESLPNRSGMLFVFDPPQPVVFWMKNTLLPLDIIFLDRAGTVTRVHQGAIPGDLTPIEGGDSVFAVLEINAGLAARYSIKPGTVMRHEIFSQGPAIWSC</sequence>
<dbReference type="PANTHER" id="PTHR37953:SF1">
    <property type="entry name" value="UPF0127 PROTEIN MJ1496"/>
    <property type="match status" value="1"/>
</dbReference>
<evidence type="ECO:0000256" key="1">
    <source>
        <dbReference type="SAM" id="SignalP"/>
    </source>
</evidence>
<dbReference type="STRING" id="81569.RUM4293_00529"/>
<dbReference type="Proteomes" id="UP000050783">
    <property type="component" value="Unassembled WGS sequence"/>
</dbReference>
<dbReference type="Gene3D" id="2.60.120.1140">
    <property type="entry name" value="Protein of unknown function DUF192"/>
    <property type="match status" value="1"/>
</dbReference>
<accession>A0A0P1EF11</accession>
<evidence type="ECO:0000313" key="2">
    <source>
        <dbReference type="EMBL" id="CUH48563.1"/>
    </source>
</evidence>
<feature type="chain" id="PRO_5006061492" description="ACR" evidence="1">
    <location>
        <begin position="22"/>
        <end position="155"/>
    </location>
</feature>
<dbReference type="EMBL" id="CYPU01000039">
    <property type="protein sequence ID" value="CUH48563.1"/>
    <property type="molecule type" value="Genomic_DNA"/>
</dbReference>
<dbReference type="GeneID" id="55493940"/>
<feature type="signal peptide" evidence="1">
    <location>
        <begin position="1"/>
        <end position="21"/>
    </location>
</feature>
<reference evidence="2 3" key="1">
    <citation type="submission" date="2015-09" db="EMBL/GenBank/DDBJ databases">
        <authorList>
            <consortium name="Swine Surveillance"/>
        </authorList>
    </citation>
    <scope>NUCLEOTIDE SEQUENCE [LARGE SCALE GENOMIC DNA]</scope>
    <source>
        <strain evidence="2 3">CECT 4292</strain>
    </source>
</reference>
<dbReference type="AlphaFoldDB" id="A0A0P1EF11"/>
<dbReference type="OrthoDB" id="9808290at2"/>
<keyword evidence="1" id="KW-0732">Signal</keyword>
<dbReference type="PROSITE" id="PS51257">
    <property type="entry name" value="PROKAR_LIPOPROTEIN"/>
    <property type="match status" value="1"/>
</dbReference>
<dbReference type="InterPro" id="IPR003795">
    <property type="entry name" value="DUF192"/>
</dbReference>